<accession>A0ABR2IHJ0</accession>
<keyword evidence="2" id="KW-1185">Reference proteome</keyword>
<dbReference type="Proteomes" id="UP001390339">
    <property type="component" value="Unassembled WGS sequence"/>
</dbReference>
<protein>
    <submittedName>
        <fullName evidence="1">Ankyrin repeat-containing protein</fullName>
    </submittedName>
</protein>
<dbReference type="InterPro" id="IPR036770">
    <property type="entry name" value="Ankyrin_rpt-contain_sf"/>
</dbReference>
<dbReference type="EMBL" id="JAPCWZ010000005">
    <property type="protein sequence ID" value="KAK8862806.1"/>
    <property type="molecule type" value="Genomic_DNA"/>
</dbReference>
<gene>
    <name evidence="1" type="ORF">PGQ11_009041</name>
</gene>
<evidence type="ECO:0000313" key="1">
    <source>
        <dbReference type="EMBL" id="KAK8862806.1"/>
    </source>
</evidence>
<sequence length="237" mass="27119">MNRKLAYLKVVLKKEELRAMEKRLETAVRILQSAQNGYMITLLKLQPDKIVAKAFQQSRLSRQEMTNASLQHEATTPDVSESRSDHVTLATTRSYPFNPFGDRWSSQVWSASIRVPRWFYGAQRAWEFCAARSYSGWKFNLRVYNLRSKFSSVFTAAQNRYVENLQRQFDNGKASPFDQDTLGRTLAHYGTMGTSVDTLKLLVDMGISISDPDHNGWYDGPPLLDCLKLLLVLRSPA</sequence>
<name>A0ABR2IHJ0_9PEZI</name>
<proteinExistence type="predicted"/>
<evidence type="ECO:0000313" key="2">
    <source>
        <dbReference type="Proteomes" id="UP001390339"/>
    </source>
</evidence>
<reference evidence="1 2" key="1">
    <citation type="journal article" date="2024" name="IMA Fungus">
        <title>Apiospora arundinis, a panoply of carbohydrate-active enzymes and secondary metabolites.</title>
        <authorList>
            <person name="Sorensen T."/>
            <person name="Petersen C."/>
            <person name="Muurmann A.T."/>
            <person name="Christiansen J.V."/>
            <person name="Brundto M.L."/>
            <person name="Overgaard C.K."/>
            <person name="Boysen A.T."/>
            <person name="Wollenberg R.D."/>
            <person name="Larsen T.O."/>
            <person name="Sorensen J.L."/>
            <person name="Nielsen K.L."/>
            <person name="Sondergaard T.E."/>
        </authorList>
    </citation>
    <scope>NUCLEOTIDE SEQUENCE [LARGE SCALE GENOMIC DNA]</scope>
    <source>
        <strain evidence="1 2">AAU 773</strain>
    </source>
</reference>
<organism evidence="1 2">
    <name type="scientific">Apiospora arundinis</name>
    <dbReference type="NCBI Taxonomy" id="335852"/>
    <lineage>
        <taxon>Eukaryota</taxon>
        <taxon>Fungi</taxon>
        <taxon>Dikarya</taxon>
        <taxon>Ascomycota</taxon>
        <taxon>Pezizomycotina</taxon>
        <taxon>Sordariomycetes</taxon>
        <taxon>Xylariomycetidae</taxon>
        <taxon>Amphisphaeriales</taxon>
        <taxon>Apiosporaceae</taxon>
        <taxon>Apiospora</taxon>
    </lineage>
</organism>
<dbReference type="SUPFAM" id="SSF48403">
    <property type="entry name" value="Ankyrin repeat"/>
    <property type="match status" value="1"/>
</dbReference>
<dbReference type="Gene3D" id="1.25.40.20">
    <property type="entry name" value="Ankyrin repeat-containing domain"/>
    <property type="match status" value="1"/>
</dbReference>
<comment type="caution">
    <text evidence="1">The sequence shown here is derived from an EMBL/GenBank/DDBJ whole genome shotgun (WGS) entry which is preliminary data.</text>
</comment>